<dbReference type="Proteomes" id="UP000540079">
    <property type="component" value="Unassembled WGS sequence"/>
</dbReference>
<reference evidence="1 2" key="1">
    <citation type="journal article" date="2018" name="Front. Microbiol.">
        <title>Genetic and Phylogenetic Characteristics of Pasteurella multocida Isolates From Different Host Species.</title>
        <authorList>
            <person name="Peng Z."/>
            <person name="Liang W."/>
            <person name="Wang F."/>
            <person name="Xu Z."/>
            <person name="Xie Z."/>
            <person name="Lian Z."/>
            <person name="Hua L."/>
            <person name="Zhou R."/>
            <person name="Chen H."/>
            <person name="Wu B."/>
        </authorList>
    </citation>
    <scope>NUCLEOTIDE SEQUENCE [LARGE SCALE GENOMIC DNA]</scope>
    <source>
        <strain evidence="1 2">HNA06</strain>
    </source>
</reference>
<dbReference type="REBASE" id="405617">
    <property type="entry name" value="M.Pmu10722ORF1922P"/>
</dbReference>
<evidence type="ECO:0000313" key="2">
    <source>
        <dbReference type="Proteomes" id="UP000540079"/>
    </source>
</evidence>
<sequence>MKNNQSFYKQAPLPFVGQKRLFLNHYINIINEHIPDDGEGWTIIDAFGGSGLLSHVTKHIKPKARVIYNDFDGYSERLKHIRDLNKLRRILLELLKNEPRSKQLSCDMKYKVIQAIEAFTGYKDPHVLSTWLLFSGQQVRTLSELYRLSFYNRIRLSDYSEAQDYFNGFEVANESFHSLLPRFVDKQKTLFVLDPPYLCTHQAAYSMDTYFDLIDFLRLINLTRPPFIFFSSTKSEFIRFVDFMLETKTHNWESFTDYKKISINTSTNYSGKYEDNLVYKF</sequence>
<dbReference type="RefSeq" id="WP_005755558.1">
    <property type="nucleotide sequence ID" value="NZ_CP008918.1"/>
</dbReference>
<dbReference type="SUPFAM" id="SSF53335">
    <property type="entry name" value="S-adenosyl-L-methionine-dependent methyltransferases"/>
    <property type="match status" value="1"/>
</dbReference>
<gene>
    <name evidence="1" type="ORF">C2800_00885</name>
</gene>
<name>A0A1E3XKW2_PASMD</name>
<organism evidence="1 2">
    <name type="scientific">Pasteurella multocida</name>
    <dbReference type="NCBI Taxonomy" id="747"/>
    <lineage>
        <taxon>Bacteria</taxon>
        <taxon>Pseudomonadati</taxon>
        <taxon>Pseudomonadota</taxon>
        <taxon>Gammaproteobacteria</taxon>
        <taxon>Pasteurellales</taxon>
        <taxon>Pasteurellaceae</taxon>
        <taxon>Pasteurella</taxon>
    </lineage>
</organism>
<protein>
    <submittedName>
        <fullName evidence="1">Uncharacterized protein</fullName>
    </submittedName>
</protein>
<dbReference type="KEGG" id="pmul:DR93_1434"/>
<dbReference type="InterPro" id="IPR029063">
    <property type="entry name" value="SAM-dependent_MTases_sf"/>
</dbReference>
<accession>A0A1E3XKW2</accession>
<comment type="caution">
    <text evidence="1">The sequence shown here is derived from an EMBL/GenBank/DDBJ whole genome shotgun (WGS) entry which is preliminary data.</text>
</comment>
<dbReference type="EMBL" id="PPVL01000001">
    <property type="protein sequence ID" value="NNI77996.1"/>
    <property type="molecule type" value="Genomic_DNA"/>
</dbReference>
<evidence type="ECO:0000313" key="1">
    <source>
        <dbReference type="EMBL" id="NNI77996.1"/>
    </source>
</evidence>
<proteinExistence type="predicted"/>
<dbReference type="AlphaFoldDB" id="A0A1E3XKW2"/>